<keyword evidence="2" id="KW-0472">Membrane</keyword>
<dbReference type="GO" id="GO:0005886">
    <property type="term" value="C:plasma membrane"/>
    <property type="evidence" value="ECO:0007669"/>
    <property type="project" value="UniProtKB-SubCell"/>
</dbReference>
<proteinExistence type="inferred from homology"/>
<feature type="signal peptide" evidence="2">
    <location>
        <begin position="1"/>
        <end position="22"/>
    </location>
</feature>
<comment type="similarity">
    <text evidence="1 2">Belongs to the outer membrane factor (OMF) (TC 1.B.17) family.</text>
</comment>
<protein>
    <submittedName>
        <fullName evidence="3">Efflux transporter outer membrane subunit</fullName>
    </submittedName>
</protein>
<dbReference type="Pfam" id="PF02321">
    <property type="entry name" value="OEP"/>
    <property type="match status" value="2"/>
</dbReference>
<reference evidence="3" key="1">
    <citation type="journal article" date="2020" name="mSystems">
        <title>Genome- and Community-Level Interaction Insights into Carbon Utilization and Element Cycling Functions of Hydrothermarchaeota in Hydrothermal Sediment.</title>
        <authorList>
            <person name="Zhou Z."/>
            <person name="Liu Y."/>
            <person name="Xu W."/>
            <person name="Pan J."/>
            <person name="Luo Z.H."/>
            <person name="Li M."/>
        </authorList>
    </citation>
    <scope>NUCLEOTIDE SEQUENCE [LARGE SCALE GENOMIC DNA]</scope>
    <source>
        <strain evidence="3">SpSt-477</strain>
    </source>
</reference>
<dbReference type="Gene3D" id="1.20.1600.10">
    <property type="entry name" value="Outer membrane efflux proteins (OEP)"/>
    <property type="match status" value="1"/>
</dbReference>
<dbReference type="InterPro" id="IPR003423">
    <property type="entry name" value="OMP_efflux"/>
</dbReference>
<dbReference type="AlphaFoldDB" id="A0A7C4RML4"/>
<dbReference type="GO" id="GO:0015562">
    <property type="term" value="F:efflux transmembrane transporter activity"/>
    <property type="evidence" value="ECO:0007669"/>
    <property type="project" value="InterPro"/>
</dbReference>
<dbReference type="EMBL" id="DSUH01000398">
    <property type="protein sequence ID" value="HGU34618.1"/>
    <property type="molecule type" value="Genomic_DNA"/>
</dbReference>
<dbReference type="InterPro" id="IPR010131">
    <property type="entry name" value="MdtP/NodT-like"/>
</dbReference>
<keyword evidence="2" id="KW-0812">Transmembrane</keyword>
<dbReference type="Gene3D" id="2.20.200.10">
    <property type="entry name" value="Outer membrane efflux proteins (OEP)"/>
    <property type="match status" value="1"/>
</dbReference>
<comment type="caution">
    <text evidence="3">The sequence shown here is derived from an EMBL/GenBank/DDBJ whole genome shotgun (WGS) entry which is preliminary data.</text>
</comment>
<keyword evidence="2" id="KW-1134">Transmembrane beta strand</keyword>
<dbReference type="NCBIfam" id="TIGR01845">
    <property type="entry name" value="outer_NodT"/>
    <property type="match status" value="1"/>
</dbReference>
<organism evidence="3">
    <name type="scientific">Desulfatirhabdium butyrativorans</name>
    <dbReference type="NCBI Taxonomy" id="340467"/>
    <lineage>
        <taxon>Bacteria</taxon>
        <taxon>Pseudomonadati</taxon>
        <taxon>Thermodesulfobacteriota</taxon>
        <taxon>Desulfobacteria</taxon>
        <taxon>Desulfobacterales</taxon>
        <taxon>Desulfatirhabdiaceae</taxon>
        <taxon>Desulfatirhabdium</taxon>
    </lineage>
</organism>
<accession>A0A7C4RML4</accession>
<dbReference type="PROSITE" id="PS51257">
    <property type="entry name" value="PROKAR_LIPOPROTEIN"/>
    <property type="match status" value="1"/>
</dbReference>
<evidence type="ECO:0000313" key="3">
    <source>
        <dbReference type="EMBL" id="HGU32055.1"/>
    </source>
</evidence>
<keyword evidence="2" id="KW-0564">Palmitate</keyword>
<name>A0A7C4RML4_9BACT</name>
<sequence>MKRSITAIFLVVSLLTAGCSFSRSYENPKPPVPEAWPSGAAYSPKVDDEAVANAADLHWSAFWQDERLQWLIQAAVGNNRDLRLAALNVERARALYGIQRSELFPSVGATGEMTRQRLPEDLSSSRKPTTQSQYSVNLGIASWEIDFFGRIRSLEKQALEVYLASEEARNSAQIAVVATVASAYLSLIADREMLSLARSTLETQKALYDLIQSRMAAGLGTEIDVQRAKSQVDAAQADVLRYTQQVAKDENALDLIVGQPVDRGLLAEHLSGVTPPRALAPGLSSEVLLLRPDIRAAEHRLLAANAQIDAARAALFPRISLTTGFGTASAELSGLFGAGSATWLFSPQIVAPIFDARLWSAYDAAQIERELAVAQYEKAIQTAFREVADVLAVRGTIGDQLLTQKSLIQSVEKTYKLSETRYVQGLDSYLGVLDAQRTLYSARQGLVQLQLAELVNQVQLYAVLGGGGGKERTSE</sequence>
<evidence type="ECO:0000256" key="1">
    <source>
        <dbReference type="ARBA" id="ARBA00007613"/>
    </source>
</evidence>
<evidence type="ECO:0000313" key="4">
    <source>
        <dbReference type="EMBL" id="HGU34618.1"/>
    </source>
</evidence>
<gene>
    <name evidence="3" type="ORF">ENS29_04275</name>
    <name evidence="4" type="ORF">ENS29_17505</name>
</gene>
<keyword evidence="2" id="KW-0449">Lipoprotein</keyword>
<evidence type="ECO:0000256" key="2">
    <source>
        <dbReference type="RuleBase" id="RU362097"/>
    </source>
</evidence>
<dbReference type="PANTHER" id="PTHR30203">
    <property type="entry name" value="OUTER MEMBRANE CATION EFFLUX PROTEIN"/>
    <property type="match status" value="1"/>
</dbReference>
<dbReference type="EMBL" id="DSUH01000095">
    <property type="protein sequence ID" value="HGU32055.1"/>
    <property type="molecule type" value="Genomic_DNA"/>
</dbReference>
<keyword evidence="2" id="KW-0732">Signal</keyword>
<comment type="subcellular location">
    <subcellularLocation>
        <location evidence="2">Cell membrane</location>
        <topology evidence="2">Lipid-anchor</topology>
    </subcellularLocation>
</comment>
<dbReference type="SUPFAM" id="SSF56954">
    <property type="entry name" value="Outer membrane efflux proteins (OEP)"/>
    <property type="match status" value="1"/>
</dbReference>
<feature type="chain" id="PRO_5039736415" evidence="2">
    <location>
        <begin position="23"/>
        <end position="475"/>
    </location>
</feature>
<dbReference type="PANTHER" id="PTHR30203:SF33">
    <property type="entry name" value="BLR4455 PROTEIN"/>
    <property type="match status" value="1"/>
</dbReference>